<evidence type="ECO:0000313" key="2">
    <source>
        <dbReference type="Proteomes" id="UP000244090"/>
    </source>
</evidence>
<name>A0A2T6BU16_9FLAO</name>
<evidence type="ECO:0000313" key="1">
    <source>
        <dbReference type="EMBL" id="PTX59544.1"/>
    </source>
</evidence>
<keyword evidence="2" id="KW-1185">Reference proteome</keyword>
<proteinExistence type="predicted"/>
<protein>
    <submittedName>
        <fullName evidence="1">Uncharacterized protein</fullName>
    </submittedName>
</protein>
<accession>A0A2T6BU16</accession>
<dbReference type="RefSeq" id="WP_158269191.1">
    <property type="nucleotide sequence ID" value="NZ_QBKT01000009.1"/>
</dbReference>
<dbReference type="EMBL" id="QBKT01000009">
    <property type="protein sequence ID" value="PTX59544.1"/>
    <property type="molecule type" value="Genomic_DNA"/>
</dbReference>
<reference evidence="1 2" key="1">
    <citation type="submission" date="2018-04" db="EMBL/GenBank/DDBJ databases">
        <title>Genomic Encyclopedia of Archaeal and Bacterial Type Strains, Phase II (KMG-II): from individual species to whole genera.</title>
        <authorList>
            <person name="Goeker M."/>
        </authorList>
    </citation>
    <scope>NUCLEOTIDE SEQUENCE [LARGE SCALE GENOMIC DNA]</scope>
    <source>
        <strain evidence="1 2">DSM 25731</strain>
    </source>
</reference>
<dbReference type="Proteomes" id="UP000244090">
    <property type="component" value="Unassembled WGS sequence"/>
</dbReference>
<comment type="caution">
    <text evidence="1">The sequence shown here is derived from an EMBL/GenBank/DDBJ whole genome shotgun (WGS) entry which is preliminary data.</text>
</comment>
<dbReference type="AlphaFoldDB" id="A0A2T6BU16"/>
<organism evidence="1 2">
    <name type="scientific">Kordia periserrulae</name>
    <dbReference type="NCBI Taxonomy" id="701523"/>
    <lineage>
        <taxon>Bacteria</taxon>
        <taxon>Pseudomonadati</taxon>
        <taxon>Bacteroidota</taxon>
        <taxon>Flavobacteriia</taxon>
        <taxon>Flavobacteriales</taxon>
        <taxon>Flavobacteriaceae</taxon>
        <taxon>Kordia</taxon>
    </lineage>
</organism>
<gene>
    <name evidence="1" type="ORF">C8N46_109133</name>
</gene>
<sequence length="49" mass="5343">MKKRNLKSISIKKTPISDLRQTEIKGGPEVKTGNILVGGVVAHKCKKVN</sequence>